<evidence type="ECO:0000256" key="1">
    <source>
        <dbReference type="SAM" id="MobiDB-lite"/>
    </source>
</evidence>
<proteinExistence type="predicted"/>
<dbReference type="Proteomes" id="UP001371456">
    <property type="component" value="Unassembled WGS sequence"/>
</dbReference>
<organism evidence="2 3">
    <name type="scientific">Solanum bulbocastanum</name>
    <name type="common">Wild potato</name>
    <dbReference type="NCBI Taxonomy" id="147425"/>
    <lineage>
        <taxon>Eukaryota</taxon>
        <taxon>Viridiplantae</taxon>
        <taxon>Streptophyta</taxon>
        <taxon>Embryophyta</taxon>
        <taxon>Tracheophyta</taxon>
        <taxon>Spermatophyta</taxon>
        <taxon>Magnoliopsida</taxon>
        <taxon>eudicotyledons</taxon>
        <taxon>Gunneridae</taxon>
        <taxon>Pentapetalae</taxon>
        <taxon>asterids</taxon>
        <taxon>lamiids</taxon>
        <taxon>Solanales</taxon>
        <taxon>Solanaceae</taxon>
        <taxon>Solanoideae</taxon>
        <taxon>Solaneae</taxon>
        <taxon>Solanum</taxon>
    </lineage>
</organism>
<sequence>MFDEAKAAIGGLSSRSFPSLLSYFASSTSDFYYRFLPVAKIDGFLWDKGDVEIVDAEENVPASDALVSNEPPVKYENGVKTGKSNIEDKTHDQSDSKGEDSKNARSETEYQLNSKSQLEAHDNVVLEKKTPTIDA</sequence>
<feature type="region of interest" description="Disordered" evidence="1">
    <location>
        <begin position="59"/>
        <end position="135"/>
    </location>
</feature>
<evidence type="ECO:0000313" key="2">
    <source>
        <dbReference type="EMBL" id="KAK6773924.1"/>
    </source>
</evidence>
<accession>A0AAN8SPW1</accession>
<dbReference type="AlphaFoldDB" id="A0AAN8SPW1"/>
<comment type="caution">
    <text evidence="2">The sequence shown here is derived from an EMBL/GenBank/DDBJ whole genome shotgun (WGS) entry which is preliminary data.</text>
</comment>
<feature type="compositionally biased region" description="Basic and acidic residues" evidence="1">
    <location>
        <begin position="118"/>
        <end position="135"/>
    </location>
</feature>
<dbReference type="EMBL" id="JBANQN010000012">
    <property type="protein sequence ID" value="KAK6773924.1"/>
    <property type="molecule type" value="Genomic_DNA"/>
</dbReference>
<protein>
    <submittedName>
        <fullName evidence="2">Uncharacterized protein</fullName>
    </submittedName>
</protein>
<reference evidence="2 3" key="1">
    <citation type="submission" date="2024-02" db="EMBL/GenBank/DDBJ databases">
        <title>de novo genome assembly of Solanum bulbocastanum strain 11H21.</title>
        <authorList>
            <person name="Hosaka A.J."/>
        </authorList>
    </citation>
    <scope>NUCLEOTIDE SEQUENCE [LARGE SCALE GENOMIC DNA]</scope>
    <source>
        <tissue evidence="2">Young leaves</tissue>
    </source>
</reference>
<evidence type="ECO:0000313" key="3">
    <source>
        <dbReference type="Proteomes" id="UP001371456"/>
    </source>
</evidence>
<feature type="compositionally biased region" description="Basic and acidic residues" evidence="1">
    <location>
        <begin position="85"/>
        <end position="108"/>
    </location>
</feature>
<gene>
    <name evidence="2" type="ORF">RDI58_029163</name>
</gene>
<name>A0AAN8SPW1_SOLBU</name>
<keyword evidence="3" id="KW-1185">Reference proteome</keyword>